<dbReference type="AlphaFoldDB" id="A0A1G2SEM9"/>
<organism evidence="1 2">
    <name type="scientific">Candidatus Yonathbacteria bacterium RIFCSPLOWO2_01_FULL_47_33b</name>
    <dbReference type="NCBI Taxonomy" id="1802727"/>
    <lineage>
        <taxon>Bacteria</taxon>
        <taxon>Candidatus Yonathiibacteriota</taxon>
    </lineage>
</organism>
<reference evidence="1 2" key="1">
    <citation type="journal article" date="2016" name="Nat. Commun.">
        <title>Thousands of microbial genomes shed light on interconnected biogeochemical processes in an aquifer system.</title>
        <authorList>
            <person name="Anantharaman K."/>
            <person name="Brown C.T."/>
            <person name="Hug L.A."/>
            <person name="Sharon I."/>
            <person name="Castelle C.J."/>
            <person name="Probst A.J."/>
            <person name="Thomas B.C."/>
            <person name="Singh A."/>
            <person name="Wilkins M.J."/>
            <person name="Karaoz U."/>
            <person name="Brodie E.L."/>
            <person name="Williams K.H."/>
            <person name="Hubbard S.S."/>
            <person name="Banfield J.F."/>
        </authorList>
    </citation>
    <scope>NUCLEOTIDE SEQUENCE [LARGE SCALE GENOMIC DNA]</scope>
</reference>
<dbReference type="Proteomes" id="UP000177987">
    <property type="component" value="Unassembled WGS sequence"/>
</dbReference>
<name>A0A1G2SEM9_9BACT</name>
<proteinExistence type="predicted"/>
<accession>A0A1G2SEM9</accession>
<gene>
    <name evidence="1" type="ORF">A2937_00975</name>
</gene>
<sequence length="161" mass="18492">MNATTVSSTTTEKLFDPHAYFETRTGLYVNPTFKERIIPEQKKSMPYRGLDGIKSSILPRNMPDRKIIDEILGGIKETRTHVFTLDQIATIIDLQPNGKHGELLNDGDVNIFYVSINEVLFVISVYWSSCDKWLVDAWYLDEIQNHINVGTRVFRNTILTI</sequence>
<evidence type="ECO:0000313" key="2">
    <source>
        <dbReference type="Proteomes" id="UP000177987"/>
    </source>
</evidence>
<dbReference type="EMBL" id="MHUW01000020">
    <property type="protein sequence ID" value="OHA83122.1"/>
    <property type="molecule type" value="Genomic_DNA"/>
</dbReference>
<comment type="caution">
    <text evidence="1">The sequence shown here is derived from an EMBL/GenBank/DDBJ whole genome shotgun (WGS) entry which is preliminary data.</text>
</comment>
<dbReference type="STRING" id="1802727.A2937_00975"/>
<evidence type="ECO:0000313" key="1">
    <source>
        <dbReference type="EMBL" id="OHA83122.1"/>
    </source>
</evidence>
<protein>
    <submittedName>
        <fullName evidence="1">Uncharacterized protein</fullName>
    </submittedName>
</protein>